<reference evidence="2 3" key="1">
    <citation type="submission" date="2010-03" db="EMBL/GenBank/DDBJ databases">
        <title>Therapeutic potential of Shigella phages isolated from Brazil.</title>
        <authorList>
            <person name="Gregoracci G.B."/>
            <person name="Carazzolle M.F."/>
            <person name="Brocchi M."/>
            <person name="Mieczkowski P.A."/>
        </authorList>
    </citation>
    <scope>NUCLEOTIDE SEQUENCE [LARGE SCALE GENOMIC DNA]</scope>
    <source>
        <strain evidence="2">Shfl2</strain>
    </source>
</reference>
<accession>F2VXB6</accession>
<dbReference type="SUPFAM" id="SSF52540">
    <property type="entry name" value="P-loop containing nucleoside triphosphate hydrolases"/>
    <property type="match status" value="1"/>
</dbReference>
<dbReference type="InterPro" id="IPR027417">
    <property type="entry name" value="P-loop_NTPase"/>
</dbReference>
<feature type="domain" description="AAA+ ATPase" evidence="1">
    <location>
        <begin position="114"/>
        <end position="254"/>
    </location>
</feature>
<dbReference type="InterPro" id="IPR003593">
    <property type="entry name" value="AAA+_ATPase"/>
</dbReference>
<evidence type="ECO:0000313" key="2">
    <source>
        <dbReference type="EMBL" id="AEA73054.1"/>
    </source>
</evidence>
<dbReference type="KEGG" id="vg:10498856"/>
<gene>
    <name evidence="2" type="ORF">Shfl2p096</name>
</gene>
<evidence type="ECO:0000259" key="1">
    <source>
        <dbReference type="SMART" id="SM00382"/>
    </source>
</evidence>
<evidence type="ECO:0000313" key="3">
    <source>
        <dbReference type="Proteomes" id="UP000006856"/>
    </source>
</evidence>
<dbReference type="EMBL" id="HM035025">
    <property type="protein sequence ID" value="AEA73054.1"/>
    <property type="molecule type" value="Genomic_DNA"/>
</dbReference>
<dbReference type="RefSeq" id="YP_004414993.1">
    <property type="nucleotide sequence ID" value="NC_015457.1"/>
</dbReference>
<dbReference type="GeneID" id="10498856"/>
<dbReference type="SMART" id="SM00382">
    <property type="entry name" value="AAA"/>
    <property type="match status" value="1"/>
</dbReference>
<name>F2VXB6_9CAUD</name>
<keyword evidence="3" id="KW-1185">Reference proteome</keyword>
<organism evidence="2 3">
    <name type="scientific">Shigella phage Shfl2</name>
    <dbReference type="NCBI Taxonomy" id="1002725"/>
    <lineage>
        <taxon>Viruses</taxon>
        <taxon>Duplodnaviria</taxon>
        <taxon>Heunggongvirae</taxon>
        <taxon>Uroviricota</taxon>
        <taxon>Caudoviricetes</taxon>
        <taxon>Pantevenvirales</taxon>
        <taxon>Straboviridae</taxon>
        <taxon>Tevenvirinae</taxon>
        <taxon>Tequatrovirus</taxon>
        <taxon>Tequatrovirus shfl2</taxon>
    </lineage>
</organism>
<dbReference type="Gene3D" id="3.40.50.300">
    <property type="entry name" value="P-loop containing nucleotide triphosphate hydrolases"/>
    <property type="match status" value="1"/>
</dbReference>
<sequence length="338" mass="38197">MDGTIQLSTDTDLENKMKTVTINKGIYFGKEISGTFELLGEWFPDNAPVDAQGDGKVFVEIDGKRRGVWVYKSDISYDGVKVEEVKESYEDMKTRINKRFNVMGMMTNGIINGNIRSLIISGAAGIGKTYSLDKALNKANDIGYIEYKSINGKISGIGLYEQLWNNREENSVLLIDDVDVFSDMDILNLLKAALDTGETRKVCWSTASSYLEEKGIDREFEFKGTIVFITNVDIDRELDRGTKLAPHLQALVSRSVYLDLGVHTNEEIMVRVEDVILSTDMMQKRGLSDEETYKALSWMKVNVNRLRNVSLRTALYLADFIMTDKNGWEEIAEVTLLK</sequence>
<dbReference type="Proteomes" id="UP000006856">
    <property type="component" value="Segment"/>
</dbReference>
<proteinExistence type="predicted"/>
<protein>
    <recommendedName>
        <fullName evidence="1">AAA+ ATPase domain-containing protein</fullName>
    </recommendedName>
</protein>